<feature type="domain" description="Aminotransferase class I/classII large" evidence="1">
    <location>
        <begin position="155"/>
        <end position="470"/>
    </location>
</feature>
<dbReference type="OrthoDB" id="9802328at2"/>
<dbReference type="CDD" id="cd00609">
    <property type="entry name" value="AAT_like"/>
    <property type="match status" value="1"/>
</dbReference>
<dbReference type="SUPFAM" id="SSF53383">
    <property type="entry name" value="PLP-dependent transferases"/>
    <property type="match status" value="1"/>
</dbReference>
<dbReference type="RefSeq" id="WP_037548691.1">
    <property type="nucleotide sequence ID" value="NZ_JNUP01000066.1"/>
</dbReference>
<gene>
    <name evidence="2" type="ORF">DC28_11725</name>
</gene>
<evidence type="ECO:0000313" key="2">
    <source>
        <dbReference type="EMBL" id="KGE71448.1"/>
    </source>
</evidence>
<evidence type="ECO:0000259" key="1">
    <source>
        <dbReference type="Pfam" id="PF00155"/>
    </source>
</evidence>
<dbReference type="PANTHER" id="PTHR46577:SF2">
    <property type="entry name" value="TRANSCRIPTIONAL REGULATORY PROTEIN"/>
    <property type="match status" value="1"/>
</dbReference>
<dbReference type="Gene3D" id="3.90.1150.10">
    <property type="entry name" value="Aspartate Aminotransferase, domain 1"/>
    <property type="match status" value="1"/>
</dbReference>
<dbReference type="Pfam" id="PF00155">
    <property type="entry name" value="Aminotran_1_2"/>
    <property type="match status" value="1"/>
</dbReference>
<proteinExistence type="predicted"/>
<comment type="caution">
    <text evidence="2">The sequence shown here is derived from an EMBL/GenBank/DDBJ whole genome shotgun (WGS) entry which is preliminary data.</text>
</comment>
<organism evidence="2 3">
    <name type="scientific">Spirochaeta lutea</name>
    <dbReference type="NCBI Taxonomy" id="1480694"/>
    <lineage>
        <taxon>Bacteria</taxon>
        <taxon>Pseudomonadati</taxon>
        <taxon>Spirochaetota</taxon>
        <taxon>Spirochaetia</taxon>
        <taxon>Spirochaetales</taxon>
        <taxon>Spirochaetaceae</taxon>
        <taxon>Spirochaeta</taxon>
    </lineage>
</organism>
<dbReference type="STRING" id="1480694.DC28_11725"/>
<dbReference type="InterPro" id="IPR004839">
    <property type="entry name" value="Aminotransferase_I/II_large"/>
</dbReference>
<reference evidence="2 3" key="1">
    <citation type="submission" date="2014-05" db="EMBL/GenBank/DDBJ databases">
        <title>De novo Genome Sequence of Spirocheata sp.</title>
        <authorList>
            <person name="Shivani Y."/>
            <person name="Subhash Y."/>
            <person name="Tushar L."/>
            <person name="Sasikala C."/>
            <person name="Ramana C.V."/>
        </authorList>
    </citation>
    <scope>NUCLEOTIDE SEQUENCE [LARGE SCALE GENOMIC DNA]</scope>
    <source>
        <strain evidence="2 3">JC230</strain>
    </source>
</reference>
<dbReference type="InterPro" id="IPR036390">
    <property type="entry name" value="WH_DNA-bd_sf"/>
</dbReference>
<name>A0A098QVM7_9SPIO</name>
<dbReference type="SUPFAM" id="SSF46785">
    <property type="entry name" value="Winged helix' DNA-binding domain"/>
    <property type="match status" value="1"/>
</dbReference>
<dbReference type="Gene3D" id="3.40.640.10">
    <property type="entry name" value="Type I PLP-dependent aspartate aminotransferase-like (Major domain)"/>
    <property type="match status" value="1"/>
</dbReference>
<dbReference type="GO" id="GO:0030170">
    <property type="term" value="F:pyridoxal phosphate binding"/>
    <property type="evidence" value="ECO:0007669"/>
    <property type="project" value="InterPro"/>
</dbReference>
<dbReference type="eggNOG" id="COG1167">
    <property type="taxonomic scope" value="Bacteria"/>
</dbReference>
<sequence>MKKESFKYLEIARALETMIEQWRRGETAHRPPRAFPSIRQTAREWSVSPNTVVQAYGVLESQGLIRGVERSGWQLIPPGEGVRRLAVPGVSKALEPRGAELSLLMENAMDAARSSAGIPLGIAAPGADLIPQSQLSGLLRRQTAREEAWGYDFAPGRRSLRAQIAQLMIRLGTGIPAEAGHILMTRGATEGLYLALSAVTSPGDLLLTESPCFSGYLVLARQLGLRILPLPTHPETGLDPRGLEEPISRHSGHACLLVSPNYANPLGSLMPWEHRTRIAELCRQGDIPVIENDVAGLIRFEGPVTPSLSSLVSRGVYLSSFSKTVGPGLRLGWVHSTGQMFEAMTARSVAQSTGGSALMALMMEDFLGSGGFYRHLYRLRREAQERRNTMIHALNRVLPRGSRITRPRGGLVLWIELPQGSDTMVLQRLARDQGITIAPGAIFSAHGEYASCIRLGYGAASPGQIRRGVEILGRLIHLQREEPV</sequence>
<protein>
    <recommendedName>
        <fullName evidence="1">Aminotransferase class I/classII large domain-containing protein</fullName>
    </recommendedName>
</protein>
<dbReference type="InterPro" id="IPR015421">
    <property type="entry name" value="PyrdxlP-dep_Trfase_major"/>
</dbReference>
<dbReference type="InterPro" id="IPR015424">
    <property type="entry name" value="PyrdxlP-dep_Trfase"/>
</dbReference>
<keyword evidence="3" id="KW-1185">Reference proteome</keyword>
<dbReference type="AlphaFoldDB" id="A0A098QVM7"/>
<accession>A0A098QVM7</accession>
<dbReference type="InterPro" id="IPR051446">
    <property type="entry name" value="HTH_trans_reg/aminotransferase"/>
</dbReference>
<dbReference type="Gene3D" id="1.10.10.10">
    <property type="entry name" value="Winged helix-like DNA-binding domain superfamily/Winged helix DNA-binding domain"/>
    <property type="match status" value="1"/>
</dbReference>
<dbReference type="InterPro" id="IPR036388">
    <property type="entry name" value="WH-like_DNA-bd_sf"/>
</dbReference>
<dbReference type="PANTHER" id="PTHR46577">
    <property type="entry name" value="HTH-TYPE TRANSCRIPTIONAL REGULATORY PROTEIN GABR"/>
    <property type="match status" value="1"/>
</dbReference>
<evidence type="ECO:0000313" key="3">
    <source>
        <dbReference type="Proteomes" id="UP000029692"/>
    </source>
</evidence>
<dbReference type="Proteomes" id="UP000029692">
    <property type="component" value="Unassembled WGS sequence"/>
</dbReference>
<dbReference type="InterPro" id="IPR015422">
    <property type="entry name" value="PyrdxlP-dep_Trfase_small"/>
</dbReference>
<dbReference type="EMBL" id="JNUP01000066">
    <property type="protein sequence ID" value="KGE71448.1"/>
    <property type="molecule type" value="Genomic_DNA"/>
</dbReference>